<accession>A0A914QP08</accession>
<evidence type="ECO:0000313" key="2">
    <source>
        <dbReference type="Proteomes" id="UP000887578"/>
    </source>
</evidence>
<organism evidence="2 3">
    <name type="scientific">Panagrolaimus davidi</name>
    <dbReference type="NCBI Taxonomy" id="227884"/>
    <lineage>
        <taxon>Eukaryota</taxon>
        <taxon>Metazoa</taxon>
        <taxon>Ecdysozoa</taxon>
        <taxon>Nematoda</taxon>
        <taxon>Chromadorea</taxon>
        <taxon>Rhabditida</taxon>
        <taxon>Tylenchina</taxon>
        <taxon>Panagrolaimomorpha</taxon>
        <taxon>Panagrolaimoidea</taxon>
        <taxon>Panagrolaimidae</taxon>
        <taxon>Panagrolaimus</taxon>
    </lineage>
</organism>
<reference evidence="3" key="1">
    <citation type="submission" date="2022-11" db="UniProtKB">
        <authorList>
            <consortium name="WormBaseParasite"/>
        </authorList>
    </citation>
    <scope>IDENTIFICATION</scope>
</reference>
<keyword evidence="2" id="KW-1185">Reference proteome</keyword>
<evidence type="ECO:0000313" key="3">
    <source>
        <dbReference type="WBParaSite" id="PDA_v2.g5427.t1"/>
    </source>
</evidence>
<feature type="region of interest" description="Disordered" evidence="1">
    <location>
        <begin position="16"/>
        <end position="38"/>
    </location>
</feature>
<feature type="compositionally biased region" description="Basic and acidic residues" evidence="1">
    <location>
        <begin position="249"/>
        <end position="258"/>
    </location>
</feature>
<feature type="region of interest" description="Disordered" evidence="1">
    <location>
        <begin position="238"/>
        <end position="293"/>
    </location>
</feature>
<feature type="region of interest" description="Disordered" evidence="1">
    <location>
        <begin position="104"/>
        <end position="126"/>
    </location>
</feature>
<feature type="compositionally biased region" description="Pro residues" evidence="1">
    <location>
        <begin position="110"/>
        <end position="126"/>
    </location>
</feature>
<name>A0A914QP08_9BILA</name>
<dbReference type="AlphaFoldDB" id="A0A914QP08"/>
<evidence type="ECO:0000256" key="1">
    <source>
        <dbReference type="SAM" id="MobiDB-lite"/>
    </source>
</evidence>
<proteinExistence type="predicted"/>
<dbReference type="WBParaSite" id="PDA_v2.g5427.t1">
    <property type="protein sequence ID" value="PDA_v2.g5427.t1"/>
    <property type="gene ID" value="PDA_v2.g5427"/>
</dbReference>
<feature type="compositionally biased region" description="Basic residues" evidence="1">
    <location>
        <begin position="265"/>
        <end position="276"/>
    </location>
</feature>
<protein>
    <submittedName>
        <fullName evidence="3">Uncharacterized protein</fullName>
    </submittedName>
</protein>
<sequence length="293" mass="33904">MANRLIDNVVDNIGGHYAAGKKPSKSSGSRSSEERLETFRKALRNENATRLQYQPLSEFKRKESKEVTEVALDVRYPIRKKLHYAESGITSSAEIVQPRKYPSTLSPTAAYPPPSTTLPPTTPSYSPPTEFGVLPSLLLRNPNARSKFYRLDKYANPQYPPGLIRKVFRPINPLPSSDSEFYRTPSSSEIRRKPISRISSSTYYYQNNHPESREEKIFKEIKFRSALKQILADFRKQHPSSFIHSKNNTRRELSRIAQERGSQSSRRRRPQSRRIVHLPSRYESSSEEGYRRW</sequence>
<dbReference type="Proteomes" id="UP000887578">
    <property type="component" value="Unplaced"/>
</dbReference>